<dbReference type="STRING" id="1279009.ADICEAN_03943"/>
<dbReference type="eggNOG" id="COG3291">
    <property type="taxonomic scope" value="Bacteria"/>
</dbReference>
<dbReference type="AlphaFoldDB" id="M7N0U6"/>
<dbReference type="GO" id="GO:0016020">
    <property type="term" value="C:membrane"/>
    <property type="evidence" value="ECO:0007669"/>
    <property type="project" value="InterPro"/>
</dbReference>
<dbReference type="Gene3D" id="2.80.10.50">
    <property type="match status" value="2"/>
</dbReference>
<dbReference type="Pfam" id="PF03160">
    <property type="entry name" value="Calx-beta"/>
    <property type="match status" value="7"/>
</dbReference>
<feature type="region of interest" description="Disordered" evidence="5">
    <location>
        <begin position="488"/>
        <end position="535"/>
    </location>
</feature>
<dbReference type="InterPro" id="IPR038081">
    <property type="entry name" value="CalX-like_sf"/>
</dbReference>
<dbReference type="InterPro" id="IPR011043">
    <property type="entry name" value="Gal_Oxase/kelch_b-propeller"/>
</dbReference>
<dbReference type="NCBIfam" id="TIGR02608">
    <property type="entry name" value="delta_60_rpt"/>
    <property type="match status" value="4"/>
</dbReference>
<dbReference type="InterPro" id="IPR051171">
    <property type="entry name" value="CaCA"/>
</dbReference>
<keyword evidence="3" id="KW-0106">Calcium</keyword>
<evidence type="ECO:0000256" key="1">
    <source>
        <dbReference type="ARBA" id="ARBA00022729"/>
    </source>
</evidence>
<dbReference type="eggNOG" id="COG1572">
    <property type="taxonomic scope" value="Bacteria"/>
</dbReference>
<keyword evidence="8" id="KW-1185">Reference proteome</keyword>
<dbReference type="SMART" id="SM00237">
    <property type="entry name" value="Calx_beta"/>
    <property type="match status" value="6"/>
</dbReference>
<feature type="domain" description="Calx-beta" evidence="6">
    <location>
        <begin position="640"/>
        <end position="742"/>
    </location>
</feature>
<proteinExistence type="predicted"/>
<feature type="domain" description="Calx-beta" evidence="6">
    <location>
        <begin position="758"/>
        <end position="863"/>
    </location>
</feature>
<keyword evidence="1" id="KW-0732">Signal</keyword>
<dbReference type="Pfam" id="PF17164">
    <property type="entry name" value="DUF5122"/>
    <property type="match status" value="4"/>
</dbReference>
<keyword evidence="4" id="KW-0813">Transport</keyword>
<protein>
    <submittedName>
        <fullName evidence="7">Delta-60 repeat domain protein</fullName>
    </submittedName>
</protein>
<dbReference type="Gene3D" id="2.60.40.2030">
    <property type="match status" value="6"/>
</dbReference>
<dbReference type="SUPFAM" id="SSF50965">
    <property type="entry name" value="Galactose oxidase, central domain"/>
    <property type="match status" value="1"/>
</dbReference>
<gene>
    <name evidence="7" type="ORF">ADICEAN_03943</name>
</gene>
<evidence type="ECO:0000313" key="7">
    <source>
        <dbReference type="EMBL" id="EMR00937.1"/>
    </source>
</evidence>
<evidence type="ECO:0000256" key="2">
    <source>
        <dbReference type="ARBA" id="ARBA00022737"/>
    </source>
</evidence>
<organism evidence="7 8">
    <name type="scientific">Cesiribacter andamanensis AMV16</name>
    <dbReference type="NCBI Taxonomy" id="1279009"/>
    <lineage>
        <taxon>Bacteria</taxon>
        <taxon>Pseudomonadati</taxon>
        <taxon>Bacteroidota</taxon>
        <taxon>Cytophagia</taxon>
        <taxon>Cytophagales</taxon>
        <taxon>Cesiribacteraceae</taxon>
        <taxon>Cesiribacter</taxon>
    </lineage>
</organism>
<evidence type="ECO:0000256" key="4">
    <source>
        <dbReference type="ARBA" id="ARBA00023065"/>
    </source>
</evidence>
<dbReference type="EMBL" id="AODQ01000165">
    <property type="protein sequence ID" value="EMR00937.1"/>
    <property type="molecule type" value="Genomic_DNA"/>
</dbReference>
<dbReference type="Proteomes" id="UP000011910">
    <property type="component" value="Unassembled WGS sequence"/>
</dbReference>
<evidence type="ECO:0000313" key="8">
    <source>
        <dbReference type="Proteomes" id="UP000011910"/>
    </source>
</evidence>
<sequence length="1236" mass="131396">MAGESFNGQTLDFVLARYLANGTLDPAFGSGGKVVTPFEQRNVRGKAIALQPDGKIVVAGHEHANRRAGFALARYLPDGSVDKNFGDSKTGTVITEFEGINDQGTSLALQENGKILVAGEAYRGGHLDFILARYNKNGKLDPSFGKDQAVKGLVLLDFNGADDRSGAIAVQPDGKIILAGHTVVDGREDIALARFDKDGSPDKDFGSQANGTVIVDLGGATEDLNRLLIEGDKLYAVGFSGASAASEAALIAAFHLTDQTEEPASLSVVATKNAAEDDQHGEFEIRLSRALATEQTIAISLSGSAQPGQDYEAPPTSVQLPAGEKAVKIPITVLADTEPEEEETVILTLTAPATEVLALDEAKKSATLSLQDNDKEEEQEPALLSVRVEKNIGKSEQEGFFEISLSRPLATDLSIQYSFSGTAGRGNQYTTEPEGESLVLKAGKDKEKIRIKRKGTVSGQDATIILSLKAPSAQDVKLDAGSATMTLAANEEEDHEDGDDGDGDDDEGDDDDGDDDDGDDDDDDGDDDDDDDDKEKDILISISNAKNAAEDDKDGEFELRISKELSTDLTIRFRLSGTATEGRDYSSPGSQVVLKAGQKRLSIPIQVLADTEVEGDETVVMELEAPAQQGIALDDKKSTDTLTIKDNDTEEDKDPSLLSVKVDAQAAEDDRDGAFIIRSSLPLLLDLTLSYTLGGTATEGTDYTSPGKQVVLKAGETSVKIPIAVKADEEVEGDETIILTLQPLTIAGALLDPDGKSATMILTDNDEEEETPEPALLSVQLGTAAAEDDQEGYFELRLSRPLEEESRIRYTYSGSAGRGTDYTTQPQGDELLLPAGQTSARIRILPIADEDVEGDETIVLSLQAPASAEISLDENKKTASMTLADNDEEEEADPALLSVQVAKHAAEDDQHGAFRISSSLPLPSDLTISFSLSGTATPGTDYTAPPSQLVLKGGQTSIELPITVLADEAVEGEETIVLTLLAPDLPGLVLDQARTAASMSLTDNDEEEEVTPALLAVTVEKHAQEDDQHGTFLIRSSLPLPADLILPYSLSGTATAGTDYTSPGNQVVLKAGETSTRVPINVLADGVVEEDETIILSLQAPPIAGALLDPDKSSATMTLTDNDEEEEEPVGEGPGGEPAPEYVVVPNLFSPNGDGMNDAFIVHARQLQSLHWRIYNRQGRLVYETSSVEEATQQGWDGTVGGKPQPEDSYMWILIYQHNAAGASGTKMTGSVTLIR</sequence>
<dbReference type="PANTHER" id="PTHR11878:SF65">
    <property type="entry name" value="NA_CA-EXCHANGE PROTEIN, ISOFORM G"/>
    <property type="match status" value="1"/>
</dbReference>
<reference evidence="7 8" key="1">
    <citation type="journal article" date="2013" name="Genome Announc.">
        <title>Draft Genome Sequence of Cesiribacter andamanensis Strain AMV16T, Isolated from a Soil Sample from a Mud Volcano in the Andaman Islands, India.</title>
        <authorList>
            <person name="Shivaji S."/>
            <person name="Ara S."/>
            <person name="Begum Z."/>
            <person name="Srinivas T.N."/>
            <person name="Singh A."/>
            <person name="Kumar Pinnaka A."/>
        </authorList>
    </citation>
    <scope>NUCLEOTIDE SEQUENCE [LARGE SCALE GENOMIC DNA]</scope>
    <source>
        <strain evidence="7 8">AMV16</strain>
    </source>
</reference>
<feature type="domain" description="Calx-beta" evidence="6">
    <location>
        <begin position="255"/>
        <end position="350"/>
    </location>
</feature>
<dbReference type="GO" id="GO:0030001">
    <property type="term" value="P:metal ion transport"/>
    <property type="evidence" value="ECO:0007669"/>
    <property type="project" value="TreeGrafter"/>
</dbReference>
<dbReference type="NCBIfam" id="TIGR04131">
    <property type="entry name" value="Bac_Flav_CTERM"/>
    <property type="match status" value="1"/>
</dbReference>
<dbReference type="PATRIC" id="fig|1279009.4.peg.3988"/>
<feature type="compositionally biased region" description="Acidic residues" evidence="5">
    <location>
        <begin position="1121"/>
        <end position="1130"/>
    </location>
</feature>
<dbReference type="PANTHER" id="PTHR11878">
    <property type="entry name" value="SODIUM/CALCIUM EXCHANGER"/>
    <property type="match status" value="1"/>
</dbReference>
<feature type="domain" description="Calx-beta" evidence="6">
    <location>
        <begin position="882"/>
        <end position="981"/>
    </location>
</feature>
<dbReference type="InterPro" id="IPR026341">
    <property type="entry name" value="T9SS_type_B"/>
</dbReference>
<dbReference type="eggNOG" id="COG3121">
    <property type="taxonomic scope" value="Bacteria"/>
</dbReference>
<dbReference type="Pfam" id="PF13585">
    <property type="entry name" value="CHU_C"/>
    <property type="match status" value="1"/>
</dbReference>
<dbReference type="InterPro" id="IPR003644">
    <property type="entry name" value="Calx_beta"/>
</dbReference>
<feature type="domain" description="Calx-beta" evidence="6">
    <location>
        <begin position="1001"/>
        <end position="1099"/>
    </location>
</feature>
<keyword evidence="4" id="KW-0406">Ion transport</keyword>
<evidence type="ECO:0000256" key="3">
    <source>
        <dbReference type="ARBA" id="ARBA00022837"/>
    </source>
</evidence>
<accession>M7N0U6</accession>
<feature type="domain" description="Calx-beta" evidence="6">
    <location>
        <begin position="529"/>
        <end position="624"/>
    </location>
</feature>
<keyword evidence="2" id="KW-0677">Repeat</keyword>
<dbReference type="SUPFAM" id="SSF141072">
    <property type="entry name" value="CalX-like"/>
    <property type="match status" value="6"/>
</dbReference>
<evidence type="ECO:0000256" key="5">
    <source>
        <dbReference type="SAM" id="MobiDB-lite"/>
    </source>
</evidence>
<dbReference type="InterPro" id="IPR013431">
    <property type="entry name" value="Delta_60_rpt"/>
</dbReference>
<dbReference type="GO" id="GO:0007154">
    <property type="term" value="P:cell communication"/>
    <property type="evidence" value="ECO:0007669"/>
    <property type="project" value="InterPro"/>
</dbReference>
<feature type="region of interest" description="Disordered" evidence="5">
    <location>
        <begin position="1107"/>
        <end position="1139"/>
    </location>
</feature>
<name>M7N0U6_9BACT</name>
<evidence type="ECO:0000259" key="6">
    <source>
        <dbReference type="SMART" id="SM00237"/>
    </source>
</evidence>
<feature type="compositionally biased region" description="Acidic residues" evidence="5">
    <location>
        <begin position="490"/>
        <end position="534"/>
    </location>
</feature>
<comment type="caution">
    <text evidence="7">The sequence shown here is derived from an EMBL/GenBank/DDBJ whole genome shotgun (WGS) entry which is preliminary data.</text>
</comment>